<dbReference type="GO" id="GO:0008483">
    <property type="term" value="F:transaminase activity"/>
    <property type="evidence" value="ECO:0007669"/>
    <property type="project" value="TreeGrafter"/>
</dbReference>
<dbReference type="Proteomes" id="UP000294927">
    <property type="component" value="Unassembled WGS sequence"/>
</dbReference>
<keyword evidence="2 4" id="KW-0663">Pyridoxal phosphate</keyword>
<dbReference type="EMBL" id="SOCP01000041">
    <property type="protein sequence ID" value="TDV34226.1"/>
    <property type="molecule type" value="Genomic_DNA"/>
</dbReference>
<evidence type="ECO:0000313" key="5">
    <source>
        <dbReference type="EMBL" id="TDV34226.1"/>
    </source>
</evidence>
<comment type="caution">
    <text evidence="5">The sequence shown here is derived from an EMBL/GenBank/DDBJ whole genome shotgun (WGS) entry which is preliminary data.</text>
</comment>
<comment type="cofactor">
    <cofactor evidence="1">
        <name>pyridoxal 5'-phosphate</name>
        <dbReference type="ChEBI" id="CHEBI:597326"/>
    </cofactor>
</comment>
<dbReference type="Gene3D" id="3.40.640.10">
    <property type="entry name" value="Type I PLP-dependent aspartate aminotransferase-like (Major domain)"/>
    <property type="match status" value="1"/>
</dbReference>
<dbReference type="OrthoDB" id="5342089at2"/>
<evidence type="ECO:0000256" key="1">
    <source>
        <dbReference type="ARBA" id="ARBA00001933"/>
    </source>
</evidence>
<organism evidence="5 6">
    <name type="scientific">Actinophytocola oryzae</name>
    <dbReference type="NCBI Taxonomy" id="502181"/>
    <lineage>
        <taxon>Bacteria</taxon>
        <taxon>Bacillati</taxon>
        <taxon>Actinomycetota</taxon>
        <taxon>Actinomycetes</taxon>
        <taxon>Pseudonocardiales</taxon>
        <taxon>Pseudonocardiaceae</taxon>
    </lineage>
</organism>
<dbReference type="SUPFAM" id="SSF53383">
    <property type="entry name" value="PLP-dependent transferases"/>
    <property type="match status" value="1"/>
</dbReference>
<proteinExistence type="inferred from homology"/>
<protein>
    <submittedName>
        <fullName evidence="5">CDP-6-deoxy-D-xylo-4-hexulose-3-dehydrase</fullName>
    </submittedName>
</protein>
<sequence length="449" mass="49233">MSDVTADLILDSVRQFHRDRELGRSFVPGVTPILPSGAVFDEDDRVALVEAALNMRIAAGPSASTFERDFARLFGRRKAHLTNSGSSANLLALTALTQRELGSRRLRPGDEVITVAAGFPTTVNPIIQNQMIPVLLDVELGTYNTTADRVAAAIGPRTRAVMIAHALGNPFPVAEVADLAKEHGLYFVEDNCDAVGSTYQGTLTGTFGDFATTSFYPAHHLTMGEGGCVVTDNLVLARLVESLRDWGRDCWCEPGAQDTCHKRFSQQLGGLPHGYDHKYTFSHVGYNLKTTDLQASLGLSQLRKLTEFGDLRRRNWRRLREALDGVRGLILPEPTPGSDPSWFGFVLTVAPDAEFDRGEIVTFLESRKIGTRMFFSGNLVRQPAYQDAHVRIAGDLTNSDIVTERTFWIGVYPGLTTEMIDYVAESILEFTTAPERTSVRSAATHVVGG</sequence>
<dbReference type="PANTHER" id="PTHR30244">
    <property type="entry name" value="TRANSAMINASE"/>
    <property type="match status" value="1"/>
</dbReference>
<dbReference type="GO" id="GO:0030170">
    <property type="term" value="F:pyridoxal phosphate binding"/>
    <property type="evidence" value="ECO:0007669"/>
    <property type="project" value="TreeGrafter"/>
</dbReference>
<name>A0A4R7US84_9PSEU</name>
<comment type="similarity">
    <text evidence="3 4">Belongs to the DegT/DnrJ/EryC1 family.</text>
</comment>
<dbReference type="InterPro" id="IPR000653">
    <property type="entry name" value="DegT/StrS_aminotransferase"/>
</dbReference>
<dbReference type="InterPro" id="IPR015422">
    <property type="entry name" value="PyrdxlP-dep_Trfase_small"/>
</dbReference>
<dbReference type="PANTHER" id="PTHR30244:SF34">
    <property type="entry name" value="DTDP-4-AMINO-4,6-DIDEOXYGALACTOSE TRANSAMINASE"/>
    <property type="match status" value="1"/>
</dbReference>
<dbReference type="AlphaFoldDB" id="A0A4R7US84"/>
<dbReference type="GO" id="GO:0000271">
    <property type="term" value="P:polysaccharide biosynthetic process"/>
    <property type="evidence" value="ECO:0007669"/>
    <property type="project" value="TreeGrafter"/>
</dbReference>
<dbReference type="Gene3D" id="3.90.1150.10">
    <property type="entry name" value="Aspartate Aminotransferase, domain 1"/>
    <property type="match status" value="1"/>
</dbReference>
<dbReference type="NCBIfam" id="NF011936">
    <property type="entry name" value="PRK15407.1"/>
    <property type="match status" value="1"/>
</dbReference>
<dbReference type="FunFam" id="3.40.640.10:FF:000079">
    <property type="entry name" value="LPS biosynthesis protein"/>
    <property type="match status" value="1"/>
</dbReference>
<dbReference type="PIRSF" id="PIRSF000390">
    <property type="entry name" value="PLP_StrS"/>
    <property type="match status" value="1"/>
</dbReference>
<accession>A0A4R7US84</accession>
<dbReference type="RefSeq" id="WP_133909537.1">
    <property type="nucleotide sequence ID" value="NZ_SOCP01000041.1"/>
</dbReference>
<dbReference type="InterPro" id="IPR015421">
    <property type="entry name" value="PyrdxlP-dep_Trfase_major"/>
</dbReference>
<evidence type="ECO:0000256" key="2">
    <source>
        <dbReference type="ARBA" id="ARBA00022898"/>
    </source>
</evidence>
<dbReference type="InterPro" id="IPR015424">
    <property type="entry name" value="PyrdxlP-dep_Trfase"/>
</dbReference>
<keyword evidence="6" id="KW-1185">Reference proteome</keyword>
<evidence type="ECO:0000313" key="6">
    <source>
        <dbReference type="Proteomes" id="UP000294927"/>
    </source>
</evidence>
<gene>
    <name evidence="5" type="ORF">CLV71_1418</name>
</gene>
<reference evidence="5 6" key="1">
    <citation type="submission" date="2019-03" db="EMBL/GenBank/DDBJ databases">
        <title>Genomic Encyclopedia of Archaeal and Bacterial Type Strains, Phase II (KMG-II): from individual species to whole genera.</title>
        <authorList>
            <person name="Goeker M."/>
        </authorList>
    </citation>
    <scope>NUCLEOTIDE SEQUENCE [LARGE SCALE GENOMIC DNA]</scope>
    <source>
        <strain evidence="5 6">DSM 45499</strain>
    </source>
</reference>
<dbReference type="CDD" id="cd00616">
    <property type="entry name" value="AHBA_syn"/>
    <property type="match status" value="1"/>
</dbReference>
<evidence type="ECO:0000256" key="4">
    <source>
        <dbReference type="RuleBase" id="RU004508"/>
    </source>
</evidence>
<dbReference type="Pfam" id="PF01041">
    <property type="entry name" value="DegT_DnrJ_EryC1"/>
    <property type="match status" value="1"/>
</dbReference>
<evidence type="ECO:0000256" key="3">
    <source>
        <dbReference type="ARBA" id="ARBA00037999"/>
    </source>
</evidence>